<feature type="region of interest" description="Disordered" evidence="1">
    <location>
        <begin position="725"/>
        <end position="751"/>
    </location>
</feature>
<dbReference type="GO" id="GO:0005789">
    <property type="term" value="C:endoplasmic reticulum membrane"/>
    <property type="evidence" value="ECO:0007669"/>
    <property type="project" value="InterPro"/>
</dbReference>
<feature type="compositionally biased region" description="Basic and acidic residues" evidence="1">
    <location>
        <begin position="729"/>
        <end position="751"/>
    </location>
</feature>
<feature type="compositionally biased region" description="Basic and acidic residues" evidence="1">
    <location>
        <begin position="184"/>
        <end position="194"/>
    </location>
</feature>
<dbReference type="AlphaFoldDB" id="A0A8H3TSL1"/>
<keyword evidence="4" id="KW-1185">Reference proteome</keyword>
<dbReference type="EMBL" id="BLZA01000019">
    <property type="protein sequence ID" value="GHJ86686.1"/>
    <property type="molecule type" value="Genomic_DNA"/>
</dbReference>
<name>A0A8H3TSL1_9TREE</name>
<keyword evidence="2" id="KW-1133">Transmembrane helix</keyword>
<feature type="region of interest" description="Disordered" evidence="1">
    <location>
        <begin position="137"/>
        <end position="217"/>
    </location>
</feature>
<feature type="compositionally biased region" description="Polar residues" evidence="1">
    <location>
        <begin position="139"/>
        <end position="163"/>
    </location>
</feature>
<keyword evidence="2" id="KW-0472">Membrane</keyword>
<dbReference type="Proteomes" id="UP000620104">
    <property type="component" value="Unassembled WGS sequence"/>
</dbReference>
<dbReference type="GO" id="GO:0034599">
    <property type="term" value="P:cellular response to oxidative stress"/>
    <property type="evidence" value="ECO:0007669"/>
    <property type="project" value="InterPro"/>
</dbReference>
<dbReference type="PANTHER" id="PTHR28147:SF1">
    <property type="entry name" value="N-GLYCOSYLATION PROTEIN EOS1"/>
    <property type="match status" value="1"/>
</dbReference>
<feature type="region of interest" description="Disordered" evidence="1">
    <location>
        <begin position="317"/>
        <end position="398"/>
    </location>
</feature>
<keyword evidence="2" id="KW-0812">Transmembrane</keyword>
<organism evidence="3 4">
    <name type="scientific">Naganishia liquefaciens</name>
    <dbReference type="NCBI Taxonomy" id="104408"/>
    <lineage>
        <taxon>Eukaryota</taxon>
        <taxon>Fungi</taxon>
        <taxon>Dikarya</taxon>
        <taxon>Basidiomycota</taxon>
        <taxon>Agaricomycotina</taxon>
        <taxon>Tremellomycetes</taxon>
        <taxon>Filobasidiales</taxon>
        <taxon>Filobasidiaceae</taxon>
        <taxon>Naganishia</taxon>
    </lineage>
</organism>
<feature type="compositionally biased region" description="Basic and acidic residues" evidence="1">
    <location>
        <begin position="284"/>
        <end position="294"/>
    </location>
</feature>
<feature type="compositionally biased region" description="Polar residues" evidence="1">
    <location>
        <begin position="468"/>
        <end position="489"/>
    </location>
</feature>
<evidence type="ECO:0000313" key="3">
    <source>
        <dbReference type="EMBL" id="GHJ86686.1"/>
    </source>
</evidence>
<feature type="region of interest" description="Disordered" evidence="1">
    <location>
        <begin position="284"/>
        <end position="305"/>
    </location>
</feature>
<dbReference type="Pfam" id="PF12326">
    <property type="entry name" value="EOS1"/>
    <property type="match status" value="1"/>
</dbReference>
<dbReference type="OrthoDB" id="2139606at2759"/>
<feature type="compositionally biased region" description="Low complexity" evidence="1">
    <location>
        <begin position="381"/>
        <end position="398"/>
    </location>
</feature>
<feature type="compositionally biased region" description="Polar residues" evidence="1">
    <location>
        <begin position="82"/>
        <end position="98"/>
    </location>
</feature>
<feature type="region of interest" description="Disordered" evidence="1">
    <location>
        <begin position="462"/>
        <end position="504"/>
    </location>
</feature>
<feature type="region of interest" description="Disordered" evidence="1">
    <location>
        <begin position="50"/>
        <end position="98"/>
    </location>
</feature>
<evidence type="ECO:0000256" key="1">
    <source>
        <dbReference type="SAM" id="MobiDB-lite"/>
    </source>
</evidence>
<evidence type="ECO:0000256" key="2">
    <source>
        <dbReference type="SAM" id="Phobius"/>
    </source>
</evidence>
<feature type="compositionally biased region" description="Basic residues" evidence="1">
    <location>
        <begin position="357"/>
        <end position="367"/>
    </location>
</feature>
<feature type="transmembrane region" description="Helical" evidence="2">
    <location>
        <begin position="773"/>
        <end position="794"/>
    </location>
</feature>
<evidence type="ECO:0000313" key="4">
    <source>
        <dbReference type="Proteomes" id="UP000620104"/>
    </source>
</evidence>
<dbReference type="InterPro" id="IPR021100">
    <property type="entry name" value="N-glycosylation_EOS1"/>
</dbReference>
<feature type="compositionally biased region" description="Polar residues" evidence="1">
    <location>
        <begin position="50"/>
        <end position="67"/>
    </location>
</feature>
<gene>
    <name evidence="3" type="ORF">NliqN6_3088</name>
</gene>
<proteinExistence type="predicted"/>
<comment type="caution">
    <text evidence="3">The sequence shown here is derived from an EMBL/GenBank/DDBJ whole genome shotgun (WGS) entry which is preliminary data.</text>
</comment>
<dbReference type="GO" id="GO:0006487">
    <property type="term" value="P:protein N-linked glycosylation"/>
    <property type="evidence" value="ECO:0007669"/>
    <property type="project" value="TreeGrafter"/>
</dbReference>
<sequence length="798" mass="86156">MAGLEEARRASLPIQPGTRGPTPSHALLQGNLYGSHGNLHRPEYWLNAGARQQGSIPGARQSVSESDPGSGREASPDHSDTDSSSGEATITAGPTSKGNLIGRAVATAANAAAWKRHDGMDEWFDERGYTIEEYRAGPSTVSSLTRSRSNPPGSFQRTYQPSAHQGLAHDTGAPQRNTRSGPLPEHHQRKDSVNRRWRPTATAEPTRHSQAFTTSIPPRPARSAITVQYMYPHSATSSNTAHVHHSSVDKTVPSTPNVAQGFARSGHSSSTTCTPIAIKASADQEMRCRNHETTVSRTASLPKMSRLHRLSPITPMHALQGESSGSTAPHAQGPGVVATEADDSSDPEGIFMDASQSRRKRSLRRRKAASDGSRTPVSPAISLTSVSPPISSVSSSLNASPISSLLGHVSHSRSTASGDYQQDYAARTELKKRRGDPQNPYQPPQALHSAYAYHIPPRLAHQPRSDFSAASTSGGSAEISSGYTESADSGDTRSDLDSPGALGLSLGAAAETGGRYRKQSRLAQDSSHLRSMADAAQWDSAYTDTAHSPSPILSAFETDNLPPLNLPPQAKGLAQSSRFPTLILMLRLLAVVPAMLGALRLMWEAVIPSSATLGHVGHSAGDNLMSLPWAALTGMFCFELTTGLTHRWLLYYSLGPTLLRLVSLQSICWPSTFITLKYFGDFDILFAWIVVATTTACSRSVQIWVTSNVPEISGRTLKPGALAPATGYKGEHGARGSKDAVDRNREANDPYRKKSRQAMHIWLRERVWDWNQIIGAVWIRVGILYIMTTAYLICHRHL</sequence>
<protein>
    <submittedName>
        <fullName evidence="3">Uncharacterized protein</fullName>
    </submittedName>
</protein>
<reference evidence="3" key="1">
    <citation type="submission" date="2020-07" db="EMBL/GenBank/DDBJ databases">
        <title>Draft Genome Sequence of a Deep-Sea Yeast, Naganishia (Cryptococcus) liquefaciens strain N6.</title>
        <authorList>
            <person name="Han Y.W."/>
            <person name="Kajitani R."/>
            <person name="Morimoto H."/>
            <person name="Parhat M."/>
            <person name="Tsubouchi H."/>
            <person name="Bakenova O."/>
            <person name="Ogata M."/>
            <person name="Argunhan B."/>
            <person name="Aoki R."/>
            <person name="Kajiwara S."/>
            <person name="Itoh T."/>
            <person name="Iwasaki H."/>
        </authorList>
    </citation>
    <scope>NUCLEOTIDE SEQUENCE</scope>
    <source>
        <strain evidence="3">N6</strain>
    </source>
</reference>
<accession>A0A8H3TSL1</accession>
<feature type="region of interest" description="Disordered" evidence="1">
    <location>
        <begin position="1"/>
        <end position="34"/>
    </location>
</feature>
<dbReference type="PANTHER" id="PTHR28147">
    <property type="entry name" value="N-GLYCOSYLATION PROTEIN EOS1"/>
    <property type="match status" value="1"/>
</dbReference>